<dbReference type="NCBIfam" id="TIGR00675">
    <property type="entry name" value="dcm"/>
    <property type="match status" value="1"/>
</dbReference>
<dbReference type="Gene3D" id="3.40.50.150">
    <property type="entry name" value="Vaccinia Virus protein VP39"/>
    <property type="match status" value="1"/>
</dbReference>
<evidence type="ECO:0000313" key="9">
    <source>
        <dbReference type="Proteomes" id="UP000306037"/>
    </source>
</evidence>
<dbReference type="EC" id="2.1.1.37" evidence="1"/>
<evidence type="ECO:0000256" key="2">
    <source>
        <dbReference type="ARBA" id="ARBA00022603"/>
    </source>
</evidence>
<evidence type="ECO:0000256" key="7">
    <source>
        <dbReference type="RuleBase" id="RU000416"/>
    </source>
</evidence>
<evidence type="ECO:0000256" key="3">
    <source>
        <dbReference type="ARBA" id="ARBA00022679"/>
    </source>
</evidence>
<dbReference type="Pfam" id="PF00145">
    <property type="entry name" value="DNA_methylase"/>
    <property type="match status" value="1"/>
</dbReference>
<dbReference type="GO" id="GO:0003886">
    <property type="term" value="F:DNA (cytosine-5-)-methyltransferase activity"/>
    <property type="evidence" value="ECO:0007669"/>
    <property type="project" value="UniProtKB-EC"/>
</dbReference>
<name>A0A4U2MHU5_9BACI</name>
<keyword evidence="4 6" id="KW-0949">S-adenosyl-L-methionine</keyword>
<keyword evidence="2 6" id="KW-0489">Methyltransferase</keyword>
<evidence type="ECO:0000256" key="1">
    <source>
        <dbReference type="ARBA" id="ARBA00011975"/>
    </source>
</evidence>
<feature type="active site" evidence="6">
    <location>
        <position position="75"/>
    </location>
</feature>
<evidence type="ECO:0000313" key="8">
    <source>
        <dbReference type="EMBL" id="TKH10549.1"/>
    </source>
</evidence>
<protein>
    <recommendedName>
        <fullName evidence="1">DNA (cytosine-5-)-methyltransferase</fullName>
        <ecNumber evidence="1">2.1.1.37</ecNumber>
    </recommendedName>
</protein>
<comment type="similarity">
    <text evidence="6 7">Belongs to the class I-like SAM-binding methyltransferase superfamily. C5-methyltransferase family.</text>
</comment>
<dbReference type="EMBL" id="SZOM01000286">
    <property type="protein sequence ID" value="TKH10549.1"/>
    <property type="molecule type" value="Genomic_DNA"/>
</dbReference>
<dbReference type="AlphaFoldDB" id="A0A4U2MHU5"/>
<accession>A0A4U2MHU5</accession>
<dbReference type="PANTHER" id="PTHR46098:SF1">
    <property type="entry name" value="TRNA (CYTOSINE(38)-C(5))-METHYLTRANSFERASE"/>
    <property type="match status" value="1"/>
</dbReference>
<dbReference type="RefSeq" id="WP_137053514.1">
    <property type="nucleotide sequence ID" value="NZ_SZOM01000286.1"/>
</dbReference>
<dbReference type="InterPro" id="IPR050750">
    <property type="entry name" value="C5-MTase"/>
</dbReference>
<dbReference type="GO" id="GO:0032259">
    <property type="term" value="P:methylation"/>
    <property type="evidence" value="ECO:0007669"/>
    <property type="project" value="UniProtKB-KW"/>
</dbReference>
<comment type="caution">
    <text evidence="8">The sequence shown here is derived from an EMBL/GenBank/DDBJ whole genome shotgun (WGS) entry which is preliminary data.</text>
</comment>
<dbReference type="InterPro" id="IPR029063">
    <property type="entry name" value="SAM-dependent_MTases_sf"/>
</dbReference>
<dbReference type="GO" id="GO:0009307">
    <property type="term" value="P:DNA restriction-modification system"/>
    <property type="evidence" value="ECO:0007669"/>
    <property type="project" value="UniProtKB-KW"/>
</dbReference>
<gene>
    <name evidence="8" type="primary">dcm</name>
    <name evidence="8" type="ORF">FC694_25735</name>
</gene>
<dbReference type="Proteomes" id="UP000306037">
    <property type="component" value="Unassembled WGS sequence"/>
</dbReference>
<evidence type="ECO:0000256" key="4">
    <source>
        <dbReference type="ARBA" id="ARBA00022691"/>
    </source>
</evidence>
<evidence type="ECO:0000256" key="6">
    <source>
        <dbReference type="PROSITE-ProRule" id="PRU01016"/>
    </source>
</evidence>
<evidence type="ECO:0000256" key="5">
    <source>
        <dbReference type="ARBA" id="ARBA00022747"/>
    </source>
</evidence>
<keyword evidence="3 6" id="KW-0808">Transferase</keyword>
<dbReference type="PRINTS" id="PR00105">
    <property type="entry name" value="C5METTRFRASE"/>
</dbReference>
<sequence length="239" mass="26938">MSLTFIDFFAGIGGFRLGMEEASHRCIGYVEWDKFARKSYESIHNTRGEWTEHDINNIKPGAIPKADVWTFGFPCTDISIASGRATGLAGARSGLFYKTIDLLKSQKEEDKPKYLFIENVKNLFSVNGGWDFARILISLDEAGYDAEWFLLNTRDFSTAERPVPQNRERVFIIGHSRRKCTRKVFPITQSHSKARIRKVGNINPSGWGMSGHIYNPSNLSPTLTCGDTPKILIVDKKVA</sequence>
<dbReference type="SUPFAM" id="SSF53335">
    <property type="entry name" value="S-adenosyl-L-methionine-dependent methyltransferases"/>
    <property type="match status" value="1"/>
</dbReference>
<dbReference type="InterPro" id="IPR001525">
    <property type="entry name" value="C5_MeTfrase"/>
</dbReference>
<organism evidence="8 9">
    <name type="scientific">Bacillus wiedmannii</name>
    <dbReference type="NCBI Taxonomy" id="1890302"/>
    <lineage>
        <taxon>Bacteria</taxon>
        <taxon>Bacillati</taxon>
        <taxon>Bacillota</taxon>
        <taxon>Bacilli</taxon>
        <taxon>Bacillales</taxon>
        <taxon>Bacillaceae</taxon>
        <taxon>Bacillus</taxon>
        <taxon>Bacillus cereus group</taxon>
    </lineage>
</organism>
<dbReference type="PROSITE" id="PS51679">
    <property type="entry name" value="SAM_MT_C5"/>
    <property type="match status" value="1"/>
</dbReference>
<proteinExistence type="inferred from homology"/>
<reference evidence="8 9" key="1">
    <citation type="journal article" date="2019" name="Environ. Microbiol.">
        <title>An active ?-lactamase is a part of an orchestrated cell wall stress resistance network of Bacillus subtilis and related rhizosphere species.</title>
        <authorList>
            <person name="Bucher T."/>
            <person name="Keren-Paz A."/>
            <person name="Hausser J."/>
            <person name="Olender T."/>
            <person name="Cytryn E."/>
            <person name="Kolodkin-Gal I."/>
        </authorList>
    </citation>
    <scope>NUCLEOTIDE SEQUENCE [LARGE SCALE GENOMIC DNA]</scope>
    <source>
        <strain evidence="8 9">I71</strain>
    </source>
</reference>
<dbReference type="PANTHER" id="PTHR46098">
    <property type="entry name" value="TRNA (CYTOSINE(38)-C(5))-METHYLTRANSFERASE"/>
    <property type="match status" value="1"/>
</dbReference>
<keyword evidence="5" id="KW-0680">Restriction system</keyword>